<proteinExistence type="predicted"/>
<accession>E4Y683</accession>
<feature type="transmembrane region" description="Helical" evidence="1">
    <location>
        <begin position="175"/>
        <end position="196"/>
    </location>
</feature>
<reference evidence="2" key="1">
    <citation type="journal article" date="2010" name="Science">
        <title>Plasticity of animal genome architecture unmasked by rapid evolution of a pelagic tunicate.</title>
        <authorList>
            <person name="Denoeud F."/>
            <person name="Henriet S."/>
            <person name="Mungpakdee S."/>
            <person name="Aury J.M."/>
            <person name="Da Silva C."/>
            <person name="Brinkmann H."/>
            <person name="Mikhaleva J."/>
            <person name="Olsen L.C."/>
            <person name="Jubin C."/>
            <person name="Canestro C."/>
            <person name="Bouquet J.M."/>
            <person name="Danks G."/>
            <person name="Poulain J."/>
            <person name="Campsteijn C."/>
            <person name="Adamski M."/>
            <person name="Cross I."/>
            <person name="Yadetie F."/>
            <person name="Muffato M."/>
            <person name="Louis A."/>
            <person name="Butcher S."/>
            <person name="Tsagkogeorga G."/>
            <person name="Konrad A."/>
            <person name="Singh S."/>
            <person name="Jensen M.F."/>
            <person name="Cong E.H."/>
            <person name="Eikeseth-Otteraa H."/>
            <person name="Noel B."/>
            <person name="Anthouard V."/>
            <person name="Porcel B.M."/>
            <person name="Kachouri-Lafond R."/>
            <person name="Nishino A."/>
            <person name="Ugolini M."/>
            <person name="Chourrout P."/>
            <person name="Nishida H."/>
            <person name="Aasland R."/>
            <person name="Huzurbazar S."/>
            <person name="Westhof E."/>
            <person name="Delsuc F."/>
            <person name="Lehrach H."/>
            <person name="Reinhardt R."/>
            <person name="Weissenbach J."/>
            <person name="Roy S.W."/>
            <person name="Artiguenave F."/>
            <person name="Postlethwait J.H."/>
            <person name="Manak J.R."/>
            <person name="Thompson E.M."/>
            <person name="Jaillon O."/>
            <person name="Du Pasquier L."/>
            <person name="Boudinot P."/>
            <person name="Liberles D.A."/>
            <person name="Volff J.N."/>
            <person name="Philippe H."/>
            <person name="Lenhard B."/>
            <person name="Roest Crollius H."/>
            <person name="Wincker P."/>
            <person name="Chourrout D."/>
        </authorList>
    </citation>
    <scope>NUCLEOTIDE SEQUENCE [LARGE SCALE GENOMIC DNA]</scope>
</reference>
<keyword evidence="1" id="KW-1133">Transmembrane helix</keyword>
<evidence type="ECO:0000256" key="1">
    <source>
        <dbReference type="SAM" id="Phobius"/>
    </source>
</evidence>
<dbReference type="Proteomes" id="UP000011014">
    <property type="component" value="Unassembled WGS sequence"/>
</dbReference>
<name>E4Y683_OIKDI</name>
<dbReference type="AlphaFoldDB" id="E4Y683"/>
<sequence length="202" mass="23249">MSQSFLLSENVKKGRNKIQPVDTKSEGCMTDPKEIDPYQVFSRNTMTITRLNETVVSMSCDEIPVGKALNTTVPNIQDDTGDLFERMEFMGSWIEKYKKKKKIDDFAGLTEQQRAKMLMKLPRWKIKNAKAKTKLYSGSEDEMSYLSVFTGWTVPEIEVLQDIEVNIKKKNTLCWILVIFIILLLAATVILLLSHFKIIKLF</sequence>
<dbReference type="EMBL" id="FN654293">
    <property type="protein sequence ID" value="CBY31133.1"/>
    <property type="molecule type" value="Genomic_DNA"/>
</dbReference>
<evidence type="ECO:0000313" key="2">
    <source>
        <dbReference type="EMBL" id="CBY31133.1"/>
    </source>
</evidence>
<gene>
    <name evidence="2" type="ORF">GSOID_T00019093001</name>
</gene>
<organism evidence="2">
    <name type="scientific">Oikopleura dioica</name>
    <name type="common">Tunicate</name>
    <dbReference type="NCBI Taxonomy" id="34765"/>
    <lineage>
        <taxon>Eukaryota</taxon>
        <taxon>Metazoa</taxon>
        <taxon>Chordata</taxon>
        <taxon>Tunicata</taxon>
        <taxon>Appendicularia</taxon>
        <taxon>Copelata</taxon>
        <taxon>Oikopleuridae</taxon>
        <taxon>Oikopleura</taxon>
    </lineage>
</organism>
<keyword evidence="1" id="KW-0812">Transmembrane</keyword>
<protein>
    <submittedName>
        <fullName evidence="2">Uncharacterized protein</fullName>
    </submittedName>
</protein>
<keyword evidence="1" id="KW-0472">Membrane</keyword>